<organism evidence="3 4">
    <name type="scientific">Blattamonas nauphoetae</name>
    <dbReference type="NCBI Taxonomy" id="2049346"/>
    <lineage>
        <taxon>Eukaryota</taxon>
        <taxon>Metamonada</taxon>
        <taxon>Preaxostyla</taxon>
        <taxon>Oxymonadida</taxon>
        <taxon>Blattamonas</taxon>
    </lineage>
</organism>
<proteinExistence type="predicted"/>
<dbReference type="Proteomes" id="UP001281761">
    <property type="component" value="Unassembled WGS sequence"/>
</dbReference>
<dbReference type="Gene3D" id="3.40.395.10">
    <property type="entry name" value="Adenoviral Proteinase, Chain A"/>
    <property type="match status" value="1"/>
</dbReference>
<dbReference type="PANTHER" id="PTHR13037">
    <property type="entry name" value="FORMIN"/>
    <property type="match status" value="1"/>
</dbReference>
<evidence type="ECO:0000313" key="3">
    <source>
        <dbReference type="EMBL" id="KAK2948457.1"/>
    </source>
</evidence>
<comment type="caution">
    <text evidence="3">The sequence shown here is derived from an EMBL/GenBank/DDBJ whole genome shotgun (WGS) entry which is preliminary data.</text>
</comment>
<feature type="region of interest" description="Disordered" evidence="2">
    <location>
        <begin position="774"/>
        <end position="810"/>
    </location>
</feature>
<feature type="compositionally biased region" description="Basic and acidic residues" evidence="2">
    <location>
        <begin position="100"/>
        <end position="127"/>
    </location>
</feature>
<feature type="compositionally biased region" description="Basic and acidic residues" evidence="2">
    <location>
        <begin position="1448"/>
        <end position="1468"/>
    </location>
</feature>
<feature type="compositionally biased region" description="Polar residues" evidence="2">
    <location>
        <begin position="784"/>
        <end position="810"/>
    </location>
</feature>
<dbReference type="PANTHER" id="PTHR13037:SF24">
    <property type="entry name" value="POLYCOMB PROTEIN PCL-RELATED"/>
    <property type="match status" value="1"/>
</dbReference>
<feature type="region of interest" description="Disordered" evidence="2">
    <location>
        <begin position="1051"/>
        <end position="1079"/>
    </location>
</feature>
<protein>
    <recommendedName>
        <fullName evidence="5">UDENN domain-containing protein</fullName>
    </recommendedName>
</protein>
<keyword evidence="4" id="KW-1185">Reference proteome</keyword>
<dbReference type="EMBL" id="JARBJD010000176">
    <property type="protein sequence ID" value="KAK2948457.1"/>
    <property type="molecule type" value="Genomic_DNA"/>
</dbReference>
<sequence>MTTRPKSLESLCFFQLDPVYQLHWTMEQMLDTIVLEIGSKDPNELKQACRKSNASLFFKITQPIPGGLFIPYLFPQRVQEKPRVYREPISVDPSPQSQVKTRESTRLEEAQNSLEEQHNTERTEKHHTPFVPSQLTPPAKLNLSKLKLPTAPSSRPSQKSSSTYPRLLDHVKQLTKPTPAQLEQHKLDPHRSIMNSFRANNANVYLSSLVFFEEFFRLHMSKGEDATESQDSNPPDNQMSLTHSLFFLLSCLSSLSHSAQRHAVHEFHLELRDYSSGVNRSCLQNQIGNPNLKQTGLVKETARMVFEMEEAELVEKDNRMILERDHVDRSRNHSWTTGGSLKRNDLGRAIDANLFEVAESRIDRLEAEWQKEIAKKDRRSWHRITRRSFFQIVRTITPRFKPAQAPKPRLDTLQDPSHQTVRDPSQQTQQSPPEAPHKVDAHVLMRDLEDYIQNTSHPDEDIARMGEWVDAHRACDAMTQIMRLEYELEMRSLWVMSLLQRNAALPSLPRDSITDLPVTLTYSTQPKFSVPLDSLHVGGLILHPVSCQLTLPSSTDFTASILQSDGLTQDSLASLLSSLKVPSITVTFFSPHFRTIFRNAWRTFFCTDNTFFTTDLGKELFPPVAAPAEPQRPPSNSFFSQAILPDKHDPHPYKFEQTRNFPSRTGVKNFSPFFRILECDFPFTSPEMFIEFMSFFSFVYVQTEADDPNKFLTFVLPLSSLIAPDKPGYSFFPIGSTSSGLAVFHPPNQQRFEMEQPQTQEPVPEALSSQSWMDKINNDDDTKTSSSPLSAKTDGDNSISRGQPIFTPSTVLAHPHKRETSLHLAQEVPSDCEGWKQMRRQIHSFYGAKHSPPFSPTSYHDSENWIVFYFSDEHLSKDYAQLEQIEREYVTGPERERGLSLDKLIERSRQKMIDLQHRTKNMFVIPSEFVYLLLKHHIFLMLRDFLHLFPPFHSTYHRVLSFFFSSPFNPSLPSTFPFRLITEDWMAWLMKGPMYLRIATPPTQTILEKKQARFSSKPSLLSLQNSLPAVRLHVSHSVSFDLWSASFRRKTPPQPVRPNGDQKRPDAPSTSLTPLFPYPPPPEEPKAKTLCDILISPSIAKDLKRPSELLPSSPMIPIIFRRQHSLVRFFGRDEDDTLAVYPPGSNCVDQMNVTAFDAFRLNQGRFINDNILSFYTRLLNDLLIVDERGTKWEWNQNSADSSSPLHFNNPMQLLPLAQKRRREELSNRFYFFNTFFYRYLRNGQTAWHRLVESHARNSQRESASAKHKEKKGEPVGFIQTLFGNLLSKRPKEFSNHVRREIDGGGGDEMLRDDSSPDPPSRSSHNGTTTLPSGRLPHPQFTPPTLSRPARTPLFSPNDPSHSTPNHLSLLETMKVITPGELSNEDSESDSEGFDRDEFLQNLDREMPLFSQPSTQPENDDNMSEPDVMSQGDFFSNTYDAETPTPIELKPDWDESEDDKRRQRGHTELLPEEEEFIPPSLSPRLPFSYSVPYIGEKTVWQSSPSLDQLPLHRRMIRVYEEMHHTFSEIPPTSLFGPLQPSSHQTDTNTNGCADFYASEFHRNLFYPFTDPFSHDARSEQPAFSLSTPLTSDSTFFLPLLLPFSTFSRSIQKDPPKSLLPTSLQSVSVDPVTLIPRVPNSLKHTLAPFPPEHLFSKVEDLSSYNSVRMWTRHNDLFSLFFIFSLFSSFSQTDHLPPNQRRLTLVADHHHKSWDGSRQHTFLDGELERQHLRHVQHLGGDDEGLPRHPSPASRGQRRSPQRRHTA</sequence>
<reference evidence="3 4" key="1">
    <citation type="journal article" date="2022" name="bioRxiv">
        <title>Genomics of Preaxostyla Flagellates Illuminates Evolutionary Transitions and the Path Towards Mitochondrial Loss.</title>
        <authorList>
            <person name="Novak L.V.F."/>
            <person name="Treitli S.C."/>
            <person name="Pyrih J."/>
            <person name="Halakuc P."/>
            <person name="Pipaliya S.V."/>
            <person name="Vacek V."/>
            <person name="Brzon O."/>
            <person name="Soukal P."/>
            <person name="Eme L."/>
            <person name="Dacks J.B."/>
            <person name="Karnkowska A."/>
            <person name="Elias M."/>
            <person name="Hampl V."/>
        </authorList>
    </citation>
    <scope>NUCLEOTIDE SEQUENCE [LARGE SCALE GENOMIC DNA]</scope>
    <source>
        <strain evidence="3">NAU3</strain>
        <tissue evidence="3">Gut</tissue>
    </source>
</reference>
<feature type="region of interest" description="Disordered" evidence="2">
    <location>
        <begin position="1408"/>
        <end position="1476"/>
    </location>
</feature>
<feature type="region of interest" description="Disordered" evidence="2">
    <location>
        <begin position="401"/>
        <end position="437"/>
    </location>
</feature>
<evidence type="ECO:0000256" key="1">
    <source>
        <dbReference type="ARBA" id="ARBA00022581"/>
    </source>
</evidence>
<feature type="compositionally biased region" description="Basic and acidic residues" evidence="2">
    <location>
        <begin position="1293"/>
        <end position="1314"/>
    </location>
</feature>
<evidence type="ECO:0000313" key="4">
    <source>
        <dbReference type="Proteomes" id="UP001281761"/>
    </source>
</evidence>
<feature type="region of interest" description="Disordered" evidence="2">
    <location>
        <begin position="85"/>
        <end position="138"/>
    </location>
</feature>
<feature type="region of interest" description="Disordered" evidence="2">
    <location>
        <begin position="1293"/>
        <end position="1365"/>
    </location>
</feature>
<accession>A0ABQ9X879</accession>
<feature type="region of interest" description="Disordered" evidence="2">
    <location>
        <begin position="1735"/>
        <end position="1763"/>
    </location>
</feature>
<evidence type="ECO:0000256" key="2">
    <source>
        <dbReference type="SAM" id="MobiDB-lite"/>
    </source>
</evidence>
<name>A0ABQ9X879_9EUKA</name>
<feature type="compositionally biased region" description="Basic residues" evidence="2">
    <location>
        <begin position="1752"/>
        <end position="1763"/>
    </location>
</feature>
<keyword evidence="1" id="KW-0945">Host-virus interaction</keyword>
<evidence type="ECO:0008006" key="5">
    <source>
        <dbReference type="Google" id="ProtNLM"/>
    </source>
</evidence>
<gene>
    <name evidence="3" type="ORF">BLNAU_16622</name>
</gene>
<feature type="compositionally biased region" description="Polar residues" evidence="2">
    <location>
        <begin position="414"/>
        <end position="432"/>
    </location>
</feature>